<protein>
    <submittedName>
        <fullName evidence="2">Uncharacterized protein</fullName>
    </submittedName>
</protein>
<organism evidence="2 3">
    <name type="scientific">Immersiella caudata</name>
    <dbReference type="NCBI Taxonomy" id="314043"/>
    <lineage>
        <taxon>Eukaryota</taxon>
        <taxon>Fungi</taxon>
        <taxon>Dikarya</taxon>
        <taxon>Ascomycota</taxon>
        <taxon>Pezizomycotina</taxon>
        <taxon>Sordariomycetes</taxon>
        <taxon>Sordariomycetidae</taxon>
        <taxon>Sordariales</taxon>
        <taxon>Lasiosphaeriaceae</taxon>
        <taxon>Immersiella</taxon>
    </lineage>
</organism>
<proteinExistence type="predicted"/>
<sequence length="218" mass="23671">MDDDPSRTLRTQDEPREIEGEAGQGVEEKEPTTTSNGASGISSRDPNRTADHGRSPTLPGNNGNSQGRSLPEDNANANGNNNNNNNNNGETAGDMNNVTGRTGRVLIEDGHEPLDSRFRELREMLPPPPAGTAAGVGFLPHEQESSGGASSQDAGGLMVDAEMEDEEVDLLERARLRILALEREQRVLAEQNGQLESLLGNRVRQEHEDRPDKEEDED</sequence>
<name>A0AA40C0M9_9PEZI</name>
<feature type="compositionally biased region" description="Low complexity" evidence="1">
    <location>
        <begin position="145"/>
        <end position="154"/>
    </location>
</feature>
<feature type="region of interest" description="Disordered" evidence="1">
    <location>
        <begin position="1"/>
        <end position="154"/>
    </location>
</feature>
<feature type="region of interest" description="Disordered" evidence="1">
    <location>
        <begin position="189"/>
        <end position="218"/>
    </location>
</feature>
<feature type="compositionally biased region" description="Basic and acidic residues" evidence="1">
    <location>
        <begin position="45"/>
        <end position="54"/>
    </location>
</feature>
<accession>A0AA40C0M9</accession>
<gene>
    <name evidence="2" type="ORF">B0T14DRAFT_555761</name>
</gene>
<reference evidence="2" key="1">
    <citation type="submission" date="2023-06" db="EMBL/GenBank/DDBJ databases">
        <title>Genome-scale phylogeny and comparative genomics of the fungal order Sordariales.</title>
        <authorList>
            <consortium name="Lawrence Berkeley National Laboratory"/>
            <person name="Hensen N."/>
            <person name="Bonometti L."/>
            <person name="Westerberg I."/>
            <person name="Brannstrom I.O."/>
            <person name="Guillou S."/>
            <person name="Cros-Aarteil S."/>
            <person name="Calhoun S."/>
            <person name="Haridas S."/>
            <person name="Kuo A."/>
            <person name="Mondo S."/>
            <person name="Pangilinan J."/>
            <person name="Riley R."/>
            <person name="Labutti K."/>
            <person name="Andreopoulos B."/>
            <person name="Lipzen A."/>
            <person name="Chen C."/>
            <person name="Yanf M."/>
            <person name="Daum C."/>
            <person name="Ng V."/>
            <person name="Clum A."/>
            <person name="Steindorff A."/>
            <person name="Ohm R."/>
            <person name="Martin F."/>
            <person name="Silar P."/>
            <person name="Natvig D."/>
            <person name="Lalanne C."/>
            <person name="Gautier V."/>
            <person name="Ament-Velasquez S.L."/>
            <person name="Kruys A."/>
            <person name="Hutchinson M.I."/>
            <person name="Powell A.J."/>
            <person name="Barry K."/>
            <person name="Miller A.N."/>
            <person name="Grigoriev I.V."/>
            <person name="Debuchy R."/>
            <person name="Gladieux P."/>
            <person name="Thoren M.H."/>
            <person name="Johannesson H."/>
        </authorList>
    </citation>
    <scope>NUCLEOTIDE SEQUENCE</scope>
    <source>
        <strain evidence="2">CBS 606.72</strain>
    </source>
</reference>
<evidence type="ECO:0000313" key="3">
    <source>
        <dbReference type="Proteomes" id="UP001175000"/>
    </source>
</evidence>
<dbReference type="EMBL" id="JAULSU010000004">
    <property type="protein sequence ID" value="KAK0620991.1"/>
    <property type="molecule type" value="Genomic_DNA"/>
</dbReference>
<keyword evidence="3" id="KW-1185">Reference proteome</keyword>
<feature type="compositionally biased region" description="Low complexity" evidence="1">
    <location>
        <begin position="74"/>
        <end position="89"/>
    </location>
</feature>
<evidence type="ECO:0000256" key="1">
    <source>
        <dbReference type="SAM" id="MobiDB-lite"/>
    </source>
</evidence>
<dbReference type="Proteomes" id="UP001175000">
    <property type="component" value="Unassembled WGS sequence"/>
</dbReference>
<comment type="caution">
    <text evidence="2">The sequence shown here is derived from an EMBL/GenBank/DDBJ whole genome shotgun (WGS) entry which is preliminary data.</text>
</comment>
<feature type="compositionally biased region" description="Basic and acidic residues" evidence="1">
    <location>
        <begin position="203"/>
        <end position="218"/>
    </location>
</feature>
<dbReference type="AlphaFoldDB" id="A0AA40C0M9"/>
<feature type="compositionally biased region" description="Polar residues" evidence="1">
    <location>
        <begin position="32"/>
        <end position="44"/>
    </location>
</feature>
<feature type="compositionally biased region" description="Basic and acidic residues" evidence="1">
    <location>
        <begin position="1"/>
        <end position="19"/>
    </location>
</feature>
<feature type="compositionally biased region" description="Basic and acidic residues" evidence="1">
    <location>
        <begin position="106"/>
        <end position="123"/>
    </location>
</feature>
<feature type="compositionally biased region" description="Polar residues" evidence="1">
    <location>
        <begin position="58"/>
        <end position="68"/>
    </location>
</feature>
<evidence type="ECO:0000313" key="2">
    <source>
        <dbReference type="EMBL" id="KAK0620991.1"/>
    </source>
</evidence>